<organism evidence="3 4">
    <name type="scientific">Fictibacillus nanhaiensis</name>
    <dbReference type="NCBI Taxonomy" id="742169"/>
    <lineage>
        <taxon>Bacteria</taxon>
        <taxon>Bacillati</taxon>
        <taxon>Bacillota</taxon>
        <taxon>Bacilli</taxon>
        <taxon>Bacillales</taxon>
        <taxon>Fictibacillaceae</taxon>
        <taxon>Fictibacillus</taxon>
    </lineage>
</organism>
<comment type="caution">
    <text evidence="3">The sequence shown here is derived from an EMBL/GenBank/DDBJ whole genome shotgun (WGS) entry which is preliminary data.</text>
</comment>
<keyword evidence="2" id="KW-0812">Transmembrane</keyword>
<dbReference type="RefSeq" id="WP_205726895.1">
    <property type="nucleotide sequence ID" value="NZ_JAFHKR010000039.1"/>
</dbReference>
<feature type="compositionally biased region" description="Basic and acidic residues" evidence="1">
    <location>
        <begin position="35"/>
        <end position="50"/>
    </location>
</feature>
<evidence type="ECO:0000256" key="1">
    <source>
        <dbReference type="SAM" id="MobiDB-lite"/>
    </source>
</evidence>
<gene>
    <name evidence="3" type="ORF">JYA63_18080</name>
</gene>
<protein>
    <submittedName>
        <fullName evidence="3">Uncharacterized protein</fullName>
    </submittedName>
</protein>
<feature type="region of interest" description="Disordered" evidence="1">
    <location>
        <begin position="80"/>
        <end position="107"/>
    </location>
</feature>
<feature type="transmembrane region" description="Helical" evidence="2">
    <location>
        <begin position="6"/>
        <end position="29"/>
    </location>
</feature>
<dbReference type="Proteomes" id="UP001296923">
    <property type="component" value="Unassembled WGS sequence"/>
</dbReference>
<proteinExistence type="predicted"/>
<evidence type="ECO:0000256" key="2">
    <source>
        <dbReference type="SAM" id="Phobius"/>
    </source>
</evidence>
<keyword evidence="4" id="KW-1185">Reference proteome</keyword>
<sequence>MNIIEAIIEILFANIAFVILIAGGIYSVFKRQKEMKETKRPEPNRQRTEAPKQTVSPFGLPAEPRVKKVKEAIETQKDTVDQKVFHQSASKREVNKARSEKVSNRYQDKEDKIMNDFKVDQQELQKAIIWSEILSKPKALQKRS</sequence>
<keyword evidence="2" id="KW-1133">Transmembrane helix</keyword>
<accession>A0ABS2ZV74</accession>
<feature type="region of interest" description="Disordered" evidence="1">
    <location>
        <begin position="35"/>
        <end position="61"/>
    </location>
</feature>
<keyword evidence="2" id="KW-0472">Membrane</keyword>
<evidence type="ECO:0000313" key="3">
    <source>
        <dbReference type="EMBL" id="MBN3556188.1"/>
    </source>
</evidence>
<evidence type="ECO:0000313" key="4">
    <source>
        <dbReference type="Proteomes" id="UP001296923"/>
    </source>
</evidence>
<name>A0ABS2ZV74_9BACL</name>
<reference evidence="3 4" key="1">
    <citation type="submission" date="2021-01" db="EMBL/GenBank/DDBJ databases">
        <title>Genome Sequencing of Type Strains.</title>
        <authorList>
            <person name="Lemaire J.F."/>
            <person name="Inderbitzin P."/>
            <person name="Collins S.B."/>
            <person name="Wespe N."/>
            <person name="Knight-Connoni V."/>
        </authorList>
    </citation>
    <scope>NUCLEOTIDE SEQUENCE [LARGE SCALE GENOMIC DNA]</scope>
    <source>
        <strain evidence="3 4">DSM 23009</strain>
    </source>
</reference>
<dbReference type="EMBL" id="JAFHKR010000039">
    <property type="protein sequence ID" value="MBN3556188.1"/>
    <property type="molecule type" value="Genomic_DNA"/>
</dbReference>